<keyword evidence="2" id="KW-1185">Reference proteome</keyword>
<reference evidence="1 2" key="1">
    <citation type="submission" date="2016-10" db="EMBL/GenBank/DDBJ databases">
        <title>Paenibacillus species isolates.</title>
        <authorList>
            <person name="Beno S.M."/>
        </authorList>
    </citation>
    <scope>NUCLEOTIDE SEQUENCE [LARGE SCALE GENOMIC DNA]</scope>
    <source>
        <strain evidence="1 2">FSL R5-0923</strain>
    </source>
</reference>
<gene>
    <name evidence="1" type="ORF">BSK51_21570</name>
</gene>
<sequence>MVFVMTPGVERLESQDWELIHSIIIRLYRDNEYFLSFKEKGGKTIVTDGNENELCSVDKMIFPPKNKVWAIYGDDQQFQYYSFLLPEEYSVNFDSDKRKFSTIYEIAGSTARQLLFFTGF</sequence>
<organism evidence="1 2">
    <name type="scientific">Paenibacillus odorifer</name>
    <dbReference type="NCBI Taxonomy" id="189426"/>
    <lineage>
        <taxon>Bacteria</taxon>
        <taxon>Bacillati</taxon>
        <taxon>Bacillota</taxon>
        <taxon>Bacilli</taxon>
        <taxon>Bacillales</taxon>
        <taxon>Paenibacillaceae</taxon>
        <taxon>Paenibacillus</taxon>
    </lineage>
</organism>
<evidence type="ECO:0000313" key="1">
    <source>
        <dbReference type="EMBL" id="OMD48523.1"/>
    </source>
</evidence>
<comment type="caution">
    <text evidence="1">The sequence shown here is derived from an EMBL/GenBank/DDBJ whole genome shotgun (WGS) entry which is preliminary data.</text>
</comment>
<dbReference type="RefSeq" id="WP_076300220.1">
    <property type="nucleotide sequence ID" value="NZ_MPTD01000015.1"/>
</dbReference>
<protein>
    <submittedName>
        <fullName evidence="1">Uncharacterized protein</fullName>
    </submittedName>
</protein>
<name>A0ABX3HDE5_9BACL</name>
<evidence type="ECO:0000313" key="2">
    <source>
        <dbReference type="Proteomes" id="UP000187313"/>
    </source>
</evidence>
<accession>A0ABX3HDE5</accession>
<dbReference type="Proteomes" id="UP000187313">
    <property type="component" value="Unassembled WGS sequence"/>
</dbReference>
<proteinExistence type="predicted"/>
<dbReference type="EMBL" id="MPTD01000015">
    <property type="protein sequence ID" value="OMD48523.1"/>
    <property type="molecule type" value="Genomic_DNA"/>
</dbReference>